<evidence type="ECO:0000256" key="5">
    <source>
        <dbReference type="ARBA" id="ARBA00023136"/>
    </source>
</evidence>
<feature type="transmembrane region" description="Helical" evidence="6">
    <location>
        <begin position="292"/>
        <end position="314"/>
    </location>
</feature>
<feature type="transmembrane region" description="Helical" evidence="6">
    <location>
        <begin position="480"/>
        <end position="498"/>
    </location>
</feature>
<keyword evidence="5 6" id="KW-0472">Membrane</keyword>
<dbReference type="InterPro" id="IPR002293">
    <property type="entry name" value="AA/rel_permease1"/>
</dbReference>
<feature type="transmembrane region" description="Helical" evidence="6">
    <location>
        <begin position="90"/>
        <end position="111"/>
    </location>
</feature>
<dbReference type="AlphaFoldDB" id="A0A6P2P2C3"/>
<accession>A0A6P2P2C3</accession>
<feature type="transmembrane region" description="Helical" evidence="6">
    <location>
        <begin position="57"/>
        <end position="78"/>
    </location>
</feature>
<evidence type="ECO:0000313" key="8">
    <source>
        <dbReference type="Proteomes" id="UP000494125"/>
    </source>
</evidence>
<dbReference type="GO" id="GO:0022857">
    <property type="term" value="F:transmembrane transporter activity"/>
    <property type="evidence" value="ECO:0007669"/>
    <property type="project" value="InterPro"/>
</dbReference>
<feature type="transmembrane region" description="Helical" evidence="6">
    <location>
        <begin position="205"/>
        <end position="224"/>
    </location>
</feature>
<keyword evidence="8" id="KW-1185">Reference proteome</keyword>
<sequence length="530" mass="56874">MPGPGSDDGPAMQDIRDGANMDAKIQPDLGTDSDVSLLHKMGYAQELSRRMNGFSNFAVSFSVICILSGGITAFQLAFSAAGGASIGLGWPLGSLFALIVAVSMSQIASAFPTAGGLYHWGAILGGKKWGWMTAWLNLIGLIFVIAAINFGTYDPFFKTLIAPMFGVSPDSLTWWHQTAFIAVITLSQAILNARGIRIASKITDLSGYLIFVVTIALVVSLLVYSPVAFDLHRLVTFTNYTHVDGSAWPKQSMPLAFLSGLLLVTYTITGFDASAHTSEETHDAAKNVPRGIIGSVFWSAAFGYVMVCAFVLVMPDLTAAMKQGTGFFEAILAPIPKTLRVCLELAMFFINYVCGLAAIMSTSRMMYAFARDGGLPASKLLRSVNHNHRTPGPAIWTCAVLAIVVTLYGDAFSVLSAGSAVFLFISYAMPIGSGMLAEGRTWTEMGPFRLGIWSKPCALLALVGACVLAYVGIQPPNEKVLYVLVAFVAVLMIIWYGFGVRTTFAGPPMLKDTRNDARIRELEANVDPSV</sequence>
<feature type="transmembrane region" description="Helical" evidence="6">
    <location>
        <begin position="173"/>
        <end position="193"/>
    </location>
</feature>
<proteinExistence type="predicted"/>
<protein>
    <submittedName>
        <fullName evidence="7">Amino acid permease</fullName>
    </submittedName>
</protein>
<name>A0A6P2P2C3_9BURK</name>
<keyword evidence="4 6" id="KW-1133">Transmembrane helix</keyword>
<reference evidence="7 8" key="1">
    <citation type="submission" date="2019-09" db="EMBL/GenBank/DDBJ databases">
        <authorList>
            <person name="Depoorter E."/>
        </authorList>
    </citation>
    <scope>NUCLEOTIDE SEQUENCE [LARGE SCALE GENOMIC DNA]</scope>
    <source>
        <strain evidence="7">LMG 24065</strain>
    </source>
</reference>
<organism evidence="7 8">
    <name type="scientific">Burkholderia diffusa</name>
    <dbReference type="NCBI Taxonomy" id="488732"/>
    <lineage>
        <taxon>Bacteria</taxon>
        <taxon>Pseudomonadati</taxon>
        <taxon>Pseudomonadota</taxon>
        <taxon>Betaproteobacteria</taxon>
        <taxon>Burkholderiales</taxon>
        <taxon>Burkholderiaceae</taxon>
        <taxon>Burkholderia</taxon>
        <taxon>Burkholderia cepacia complex</taxon>
    </lineage>
</organism>
<dbReference type="Gene3D" id="1.20.1740.10">
    <property type="entry name" value="Amino acid/polyamine transporter I"/>
    <property type="match status" value="1"/>
</dbReference>
<feature type="transmembrane region" description="Helical" evidence="6">
    <location>
        <begin position="132"/>
        <end position="153"/>
    </location>
</feature>
<feature type="transmembrane region" description="Helical" evidence="6">
    <location>
        <begin position="415"/>
        <end position="436"/>
    </location>
</feature>
<comment type="subcellular location">
    <subcellularLocation>
        <location evidence="1">Membrane</location>
        <topology evidence="1">Multi-pass membrane protein</topology>
    </subcellularLocation>
</comment>
<evidence type="ECO:0000256" key="6">
    <source>
        <dbReference type="SAM" id="Phobius"/>
    </source>
</evidence>
<dbReference type="GO" id="GO:0016020">
    <property type="term" value="C:membrane"/>
    <property type="evidence" value="ECO:0007669"/>
    <property type="project" value="UniProtKB-SubCell"/>
</dbReference>
<evidence type="ECO:0000313" key="7">
    <source>
        <dbReference type="EMBL" id="VWC01904.1"/>
    </source>
</evidence>
<dbReference type="Proteomes" id="UP000494125">
    <property type="component" value="Unassembled WGS sequence"/>
</dbReference>
<evidence type="ECO:0000256" key="4">
    <source>
        <dbReference type="ARBA" id="ARBA00022989"/>
    </source>
</evidence>
<dbReference type="PIRSF" id="PIRSF006060">
    <property type="entry name" value="AA_transporter"/>
    <property type="match status" value="1"/>
</dbReference>
<evidence type="ECO:0000256" key="1">
    <source>
        <dbReference type="ARBA" id="ARBA00004141"/>
    </source>
</evidence>
<dbReference type="Pfam" id="PF13520">
    <property type="entry name" value="AA_permease_2"/>
    <property type="match status" value="1"/>
</dbReference>
<evidence type="ECO:0000256" key="2">
    <source>
        <dbReference type="ARBA" id="ARBA00022448"/>
    </source>
</evidence>
<dbReference type="PANTHER" id="PTHR45649">
    <property type="entry name" value="AMINO-ACID PERMEASE BAT1"/>
    <property type="match status" value="1"/>
</dbReference>
<dbReference type="PANTHER" id="PTHR45649:SF26">
    <property type="entry name" value="OS04G0435100 PROTEIN"/>
    <property type="match status" value="1"/>
</dbReference>
<feature type="transmembrane region" description="Helical" evidence="6">
    <location>
        <begin position="391"/>
        <end position="409"/>
    </location>
</feature>
<keyword evidence="3 6" id="KW-0812">Transmembrane</keyword>
<evidence type="ECO:0000256" key="3">
    <source>
        <dbReference type="ARBA" id="ARBA00022692"/>
    </source>
</evidence>
<gene>
    <name evidence="7" type="ORF">BDI24065_04917</name>
</gene>
<feature type="transmembrane region" description="Helical" evidence="6">
    <location>
        <begin position="349"/>
        <end position="370"/>
    </location>
</feature>
<feature type="transmembrane region" description="Helical" evidence="6">
    <location>
        <begin position="457"/>
        <end position="474"/>
    </location>
</feature>
<keyword evidence="2" id="KW-0813">Transport</keyword>
<dbReference type="EMBL" id="CABVPN010000026">
    <property type="protein sequence ID" value="VWC01904.1"/>
    <property type="molecule type" value="Genomic_DNA"/>
</dbReference>